<name>A0A4P6XLY3_9ASCO</name>
<dbReference type="InterPro" id="IPR038014">
    <property type="entry name" value="Ies1"/>
</dbReference>
<dbReference type="PANTHER" id="PTHR37287">
    <property type="entry name" value="INO EIGHTY SUBUNIT 1"/>
    <property type="match status" value="1"/>
</dbReference>
<dbReference type="STRING" id="2163413.A0A4P6XLY3"/>
<evidence type="ECO:0000256" key="1">
    <source>
        <dbReference type="SAM" id="MobiDB-lite"/>
    </source>
</evidence>
<sequence length="868" mass="97850">MNYDPIHDTYLPAAEAKSGTGDHESIKSQISDNTLKPDSEAPNTSLHGTRGLVASTSSPGRPQSNLHQLLHNLSNIAENNSHDKATAPERSSEGHLLFVHPGAGQNASLSGLVDNAIVPNTSQSDLSSLKNKRKWSLRDEAASLTEMSGHNNSQRSPNSNLSAPVKDSKLIINNLVASNSNDDQVGEAFGNSYNTNTQRAKSDLGDQEQRATLEHSVRELDSDSLISEREVPLGSLPSNFRSASKGFKHLKKPDGEPFWRRDIQYDFLNELFSDKLRVFTNYFPHSDINNAVNGPKLTFAELYVRTLAESSKSSRILSERLIRDSEVGISVSKVCLLVNAGRMNTTVNFVPDMKSALRTYHLIPSLQATAHGLSKPLQDTPRLKTILKAVCDGQDHWKTLLDIIRAPAGEKPNTNIIKLIFLMSSFFQNIPFHYDDSASSDIISSSNDNFRSSTGSQNRFMEFFLNDEMHPQNRARRFLWLMYTYMETSFTQVELDNNPFHGKCIPPVVYVTKEETGTFDKDTDYEIAYATEMYHIRMMHLSEDNSGSHDLKKVNKAKSDKESVKSQSPSKSVKTNAGSIENDSADELASVEESLIKDDFDDEEIVEPSHDSTKVCMGSDKLKRKKPTPSVGSLVEENRKSSDIQPQWHNPKFPLANLRDLRNRFSICSKQAGVARLERHSPLSNSRKKEATQQSRSIIAHMVKTVPNFDARRKEITQWMYRYFQYRKSNGNGLLTMEWEDIRHELINGIETYLYQQLGKVFITHNYDEQIGEERHDNGDPELLRRENFITVSDHLPGDSAPIDVGDIGSLGSGFSPSHDFDRANERTTYEYLLLQMAEEIISNSYRLKGLRSELFHFDLESEQLLFS</sequence>
<organism evidence="2 3">
    <name type="scientific">Metschnikowia aff. pulcherrima</name>
    <dbReference type="NCBI Taxonomy" id="2163413"/>
    <lineage>
        <taxon>Eukaryota</taxon>
        <taxon>Fungi</taxon>
        <taxon>Dikarya</taxon>
        <taxon>Ascomycota</taxon>
        <taxon>Saccharomycotina</taxon>
        <taxon>Pichiomycetes</taxon>
        <taxon>Metschnikowiaceae</taxon>
        <taxon>Metschnikowia</taxon>
    </lineage>
</organism>
<protein>
    <submittedName>
        <fullName evidence="2">Ino eighty subunit 1</fullName>
    </submittedName>
</protein>
<evidence type="ECO:0000313" key="2">
    <source>
        <dbReference type="EMBL" id="QBM86998.1"/>
    </source>
</evidence>
<dbReference type="EMBL" id="CP034457">
    <property type="protein sequence ID" value="QBM86998.1"/>
    <property type="molecule type" value="Genomic_DNA"/>
</dbReference>
<feature type="compositionally biased region" description="Polar residues" evidence="1">
    <location>
        <begin position="145"/>
        <end position="162"/>
    </location>
</feature>
<dbReference type="AlphaFoldDB" id="A0A4P6XLY3"/>
<dbReference type="Proteomes" id="UP000292447">
    <property type="component" value="Chromosome II"/>
</dbReference>
<feature type="compositionally biased region" description="Basic and acidic residues" evidence="1">
    <location>
        <begin position="545"/>
        <end position="564"/>
    </location>
</feature>
<proteinExistence type="predicted"/>
<feature type="compositionally biased region" description="Basic and acidic residues" evidence="1">
    <location>
        <begin position="200"/>
        <end position="209"/>
    </location>
</feature>
<feature type="region of interest" description="Disordered" evidence="1">
    <location>
        <begin position="183"/>
        <end position="209"/>
    </location>
</feature>
<feature type="compositionally biased region" description="Polar residues" evidence="1">
    <location>
        <begin position="27"/>
        <end position="47"/>
    </location>
</feature>
<dbReference type="GO" id="GO:0031011">
    <property type="term" value="C:Ino80 complex"/>
    <property type="evidence" value="ECO:0007669"/>
    <property type="project" value="InterPro"/>
</dbReference>
<gene>
    <name evidence="2" type="primary">MPUL0B01920</name>
    <name evidence="2" type="ORF">METSCH_B01920</name>
</gene>
<evidence type="ECO:0000313" key="3">
    <source>
        <dbReference type="Proteomes" id="UP000292447"/>
    </source>
</evidence>
<feature type="region of interest" description="Disordered" evidence="1">
    <location>
        <begin position="16"/>
        <end position="64"/>
    </location>
</feature>
<feature type="region of interest" description="Disordered" evidence="1">
    <location>
        <begin position="606"/>
        <end position="648"/>
    </location>
</feature>
<feature type="region of interest" description="Disordered" evidence="1">
    <location>
        <begin position="545"/>
        <end position="587"/>
    </location>
</feature>
<feature type="region of interest" description="Disordered" evidence="1">
    <location>
        <begin position="145"/>
        <end position="164"/>
    </location>
</feature>
<keyword evidence="3" id="KW-1185">Reference proteome</keyword>
<reference evidence="3" key="1">
    <citation type="submission" date="2019-03" db="EMBL/GenBank/DDBJ databases">
        <title>Snf2 controls pulcherriminic acid biosynthesis and connects pigmentation and antifungal activity of the yeast Metschnikowia pulcherrima.</title>
        <authorList>
            <person name="Gore-Lloyd D."/>
            <person name="Sumann I."/>
            <person name="Brachmann A.O."/>
            <person name="Schneeberger K."/>
            <person name="Ortiz-Merino R.A."/>
            <person name="Moreno-Beltran M."/>
            <person name="Schlaefli M."/>
            <person name="Kirner P."/>
            <person name="Santos Kron A."/>
            <person name="Wolfe K.H."/>
            <person name="Piel J."/>
            <person name="Ahrens C.H."/>
            <person name="Henk D."/>
            <person name="Freimoser F.M."/>
        </authorList>
    </citation>
    <scope>NUCLEOTIDE SEQUENCE [LARGE SCALE GENOMIC DNA]</scope>
    <source>
        <strain evidence="3">APC 1.2</strain>
    </source>
</reference>
<accession>A0A4P6XLY3</accession>
<dbReference type="PANTHER" id="PTHR37287:SF1">
    <property type="entry name" value="INO EIGHTY SUBUNIT 1"/>
    <property type="match status" value="1"/>
</dbReference>
<feature type="compositionally biased region" description="Low complexity" evidence="1">
    <location>
        <begin position="565"/>
        <end position="574"/>
    </location>
</feature>